<gene>
    <name evidence="12" type="primary">NAB1</name>
</gene>
<dbReference type="PANTHER" id="PTHR12623">
    <property type="entry name" value="NGFI-A BINDING PROTEIN"/>
    <property type="match status" value="1"/>
</dbReference>
<evidence type="ECO:0000259" key="10">
    <source>
        <dbReference type="Pfam" id="PF04904"/>
    </source>
</evidence>
<dbReference type="GeneTree" id="ENSGT00390000006330"/>
<keyword evidence="5" id="KW-0805">Transcription regulation</keyword>
<dbReference type="AlphaFoldDB" id="A0A6I8P323"/>
<dbReference type="GO" id="GO:0003712">
    <property type="term" value="F:transcription coregulator activity"/>
    <property type="evidence" value="ECO:0000318"/>
    <property type="project" value="GO_Central"/>
</dbReference>
<dbReference type="GO" id="GO:0006355">
    <property type="term" value="P:regulation of DNA-templated transcription"/>
    <property type="evidence" value="ECO:0000318"/>
    <property type="project" value="GO_Central"/>
</dbReference>
<dbReference type="InParanoid" id="A0A6I8P323"/>
<dbReference type="GO" id="GO:0045892">
    <property type="term" value="P:negative regulation of DNA-templated transcription"/>
    <property type="evidence" value="ECO:0007669"/>
    <property type="project" value="InterPro"/>
</dbReference>
<dbReference type="OrthoDB" id="10028556at2759"/>
<feature type="region of interest" description="Disordered" evidence="8">
    <location>
        <begin position="133"/>
        <end position="186"/>
    </location>
</feature>
<comment type="similarity">
    <text evidence="2">Belongs to the NAB family.</text>
</comment>
<comment type="subcellular location">
    <subcellularLocation>
        <location evidence="1">Nucleus</location>
    </subcellularLocation>
</comment>
<feature type="domain" description="Nab N-terminal" evidence="10">
    <location>
        <begin position="6"/>
        <end position="82"/>
    </location>
</feature>
<evidence type="ECO:0000256" key="6">
    <source>
        <dbReference type="ARBA" id="ARBA00023163"/>
    </source>
</evidence>
<dbReference type="Pfam" id="PF04905">
    <property type="entry name" value="NCD2"/>
    <property type="match status" value="1"/>
</dbReference>
<feature type="region of interest" description="Disordered" evidence="8">
    <location>
        <begin position="388"/>
        <end position="463"/>
    </location>
</feature>
<evidence type="ECO:0000256" key="8">
    <source>
        <dbReference type="SAM" id="MobiDB-lite"/>
    </source>
</evidence>
<dbReference type="OMA" id="LCMRDTA"/>
<feature type="domain" description="NAB co-repressor" evidence="11">
    <location>
        <begin position="187"/>
        <end position="318"/>
    </location>
</feature>
<accession>A0A6I8P323</accession>
<feature type="domain" description="Nab1 C-terminal" evidence="9">
    <location>
        <begin position="323"/>
        <end position="489"/>
    </location>
</feature>
<dbReference type="RefSeq" id="XP_028925224.1">
    <property type="nucleotide sequence ID" value="XM_029069391.2"/>
</dbReference>
<evidence type="ECO:0000256" key="3">
    <source>
        <dbReference type="ARBA" id="ARBA00011364"/>
    </source>
</evidence>
<dbReference type="Pfam" id="PF04902">
    <property type="entry name" value="Nab1"/>
    <property type="match status" value="1"/>
</dbReference>
<reference evidence="12" key="3">
    <citation type="submission" date="2025-09" db="UniProtKB">
        <authorList>
            <consortium name="Ensembl"/>
        </authorList>
    </citation>
    <scope>IDENTIFICATION</scope>
    <source>
        <strain evidence="12">Glennie</strain>
    </source>
</reference>
<proteinExistence type="inferred from homology"/>
<evidence type="ECO:0000313" key="12">
    <source>
        <dbReference type="Ensembl" id="ENSOANP00000046879.1"/>
    </source>
</evidence>
<dbReference type="Ensembl" id="ENSOANT00000055537.1">
    <property type="protein sequence ID" value="ENSOANP00000046879.1"/>
    <property type="gene ID" value="ENSOANG00000045509.1"/>
</dbReference>
<evidence type="ECO:0000259" key="11">
    <source>
        <dbReference type="Pfam" id="PF04905"/>
    </source>
</evidence>
<evidence type="ECO:0000259" key="9">
    <source>
        <dbReference type="Pfam" id="PF04902"/>
    </source>
</evidence>
<evidence type="ECO:0000256" key="1">
    <source>
        <dbReference type="ARBA" id="ARBA00004123"/>
    </source>
</evidence>
<dbReference type="InterPro" id="IPR006988">
    <property type="entry name" value="Nab_N"/>
</dbReference>
<keyword evidence="7" id="KW-0539">Nucleus</keyword>
<dbReference type="GO" id="GO:0045682">
    <property type="term" value="P:regulation of epidermis development"/>
    <property type="evidence" value="ECO:0007669"/>
    <property type="project" value="Ensembl"/>
</dbReference>
<dbReference type="Pfam" id="PF04904">
    <property type="entry name" value="SAM_NCD1"/>
    <property type="match status" value="1"/>
</dbReference>
<dbReference type="GO" id="GO:0042552">
    <property type="term" value="P:myelination"/>
    <property type="evidence" value="ECO:0007669"/>
    <property type="project" value="Ensembl"/>
</dbReference>
<dbReference type="PANTHER" id="PTHR12623:SF9">
    <property type="entry name" value="NGFI-A-BINDING PROTEIN 1"/>
    <property type="match status" value="1"/>
</dbReference>
<name>A0A6I8P323_ORNAN</name>
<dbReference type="GO" id="GO:0014037">
    <property type="term" value="P:Schwann cell differentiation"/>
    <property type="evidence" value="ECO:0007669"/>
    <property type="project" value="Ensembl"/>
</dbReference>
<dbReference type="Gene3D" id="1.20.120.2010">
    <property type="entry name" value="NAB conserved domain 2"/>
    <property type="match status" value="1"/>
</dbReference>
<dbReference type="InterPro" id="IPR039040">
    <property type="entry name" value="NAB_fam"/>
</dbReference>
<dbReference type="InterPro" id="IPR006986">
    <property type="entry name" value="Nab1_C"/>
</dbReference>
<keyword evidence="13" id="KW-1185">Reference proteome</keyword>
<dbReference type="FunFam" id="1.20.120.2010:FF:000001">
    <property type="entry name" value="NGFI-A-binding protein 1 isoform X1"/>
    <property type="match status" value="1"/>
</dbReference>
<dbReference type="CTD" id="4664"/>
<evidence type="ECO:0000256" key="5">
    <source>
        <dbReference type="ARBA" id="ARBA00023015"/>
    </source>
</evidence>
<sequence length="490" mass="52676">MASALPRTLGELQLYRVLQRANLLSYFEAFVQQGGDDVQQLCEAGEEEFLEIMALVGMASKPLHVRRLQKALRDWVTNPALFTQPLASLPVSSIPVYKLAGGAAAWLAGGPREPPLPKTPKCAAAVCPPGAGPDGAAGAGPRAGGSGEGRPRAGRPAPDGDGEGEAGLSPADLGSPGSPPRDGAEALDAAAALSVAECVERLAPSLLPPPRGDAAGLVRDVLRANKKLAKMVGHIFDMSDLDPRKEEEIRKYSAIYGRFDSKRKDGKHLTLHELTVNEAAAQLCVKDNALLTRRDELFALARQVSREVTYKYTYRTSRPKCSEREELSPKRIKIEDGFADYQDPVQTLFQHDIMKAQLAAAKAKGEDFSTQAGQAASKRAELVCGQAGSERLQAGERRPSAGLYRQDSEEHGPNGLLPPDHLDGPGERPLNLRVPHPVSRPPVGADGDQLSTKPLRSSRASENLGILKDFPHSAFSIERKVIKTEPEDTR</sequence>
<keyword evidence="4" id="KW-0678">Repressor</keyword>
<dbReference type="GO" id="GO:0001958">
    <property type="term" value="P:endochondral ossification"/>
    <property type="evidence" value="ECO:0007669"/>
    <property type="project" value="Ensembl"/>
</dbReference>
<reference evidence="12" key="2">
    <citation type="submission" date="2025-08" db="UniProtKB">
        <authorList>
            <consortium name="Ensembl"/>
        </authorList>
    </citation>
    <scope>IDENTIFICATION</scope>
    <source>
        <strain evidence="12">Glennie</strain>
    </source>
</reference>
<evidence type="ECO:0000256" key="7">
    <source>
        <dbReference type="ARBA" id="ARBA00023242"/>
    </source>
</evidence>
<evidence type="ECO:0000313" key="13">
    <source>
        <dbReference type="Proteomes" id="UP000002279"/>
    </source>
</evidence>
<dbReference type="Bgee" id="ENSOANG00000045509">
    <property type="expression patterns" value="Expressed in endometrium and 7 other cell types or tissues"/>
</dbReference>
<reference evidence="12 13" key="1">
    <citation type="journal article" date="2008" name="Nature">
        <title>Genome analysis of the platypus reveals unique signatures of evolution.</title>
        <authorList>
            <person name="Warren W.C."/>
            <person name="Hillier L.W."/>
            <person name="Marshall Graves J.A."/>
            <person name="Birney E."/>
            <person name="Ponting C.P."/>
            <person name="Grutzner F."/>
            <person name="Belov K."/>
            <person name="Miller W."/>
            <person name="Clarke L."/>
            <person name="Chinwalla A.T."/>
            <person name="Yang S.P."/>
            <person name="Heger A."/>
            <person name="Locke D.P."/>
            <person name="Miethke P."/>
            <person name="Waters P.D."/>
            <person name="Veyrunes F."/>
            <person name="Fulton L."/>
            <person name="Fulton B."/>
            <person name="Graves T."/>
            <person name="Wallis J."/>
            <person name="Puente X.S."/>
            <person name="Lopez-Otin C."/>
            <person name="Ordonez G.R."/>
            <person name="Eichler E.E."/>
            <person name="Chen L."/>
            <person name="Cheng Z."/>
            <person name="Deakin J.E."/>
            <person name="Alsop A."/>
            <person name="Thompson K."/>
            <person name="Kirby P."/>
            <person name="Papenfuss A.T."/>
            <person name="Wakefield M.J."/>
            <person name="Olender T."/>
            <person name="Lancet D."/>
            <person name="Huttley G.A."/>
            <person name="Smit A.F."/>
            <person name="Pask A."/>
            <person name="Temple-Smith P."/>
            <person name="Batzer M.A."/>
            <person name="Walker J.A."/>
            <person name="Konkel M.K."/>
            <person name="Harris R.S."/>
            <person name="Whittington C.M."/>
            <person name="Wong E.S."/>
            <person name="Gemmell N.J."/>
            <person name="Buschiazzo E."/>
            <person name="Vargas Jentzsch I.M."/>
            <person name="Merkel A."/>
            <person name="Schmitz J."/>
            <person name="Zemann A."/>
            <person name="Churakov G."/>
            <person name="Kriegs J.O."/>
            <person name="Brosius J."/>
            <person name="Murchison E.P."/>
            <person name="Sachidanandam R."/>
            <person name="Smith C."/>
            <person name="Hannon G.J."/>
            <person name="Tsend-Ayush E."/>
            <person name="McMillan D."/>
            <person name="Attenborough R."/>
            <person name="Rens W."/>
            <person name="Ferguson-Smith M."/>
            <person name="Lefevre C.M."/>
            <person name="Sharp J.A."/>
            <person name="Nicholas K.R."/>
            <person name="Ray D.A."/>
            <person name="Kube M."/>
            <person name="Reinhardt R."/>
            <person name="Pringle T.H."/>
            <person name="Taylor J."/>
            <person name="Jones R.C."/>
            <person name="Nixon B."/>
            <person name="Dacheux J.L."/>
            <person name="Niwa H."/>
            <person name="Sekita Y."/>
            <person name="Huang X."/>
            <person name="Stark A."/>
            <person name="Kheradpour P."/>
            <person name="Kellis M."/>
            <person name="Flicek P."/>
            <person name="Chen Y."/>
            <person name="Webber C."/>
            <person name="Hardison R."/>
            <person name="Nelson J."/>
            <person name="Hallsworth-Pepin K."/>
            <person name="Delehaunty K."/>
            <person name="Markovic C."/>
            <person name="Minx P."/>
            <person name="Feng Y."/>
            <person name="Kremitzki C."/>
            <person name="Mitreva M."/>
            <person name="Glasscock J."/>
            <person name="Wylie T."/>
            <person name="Wohldmann P."/>
            <person name="Thiru P."/>
            <person name="Nhan M.N."/>
            <person name="Pohl C.S."/>
            <person name="Smith S.M."/>
            <person name="Hou S."/>
            <person name="Nefedov M."/>
            <person name="de Jong P.J."/>
            <person name="Renfree M.B."/>
            <person name="Mardis E.R."/>
            <person name="Wilson R.K."/>
        </authorList>
    </citation>
    <scope>NUCLEOTIDE SEQUENCE [LARGE SCALE GENOMIC DNA]</scope>
    <source>
        <strain evidence="12 13">Glennie</strain>
    </source>
</reference>
<dbReference type="InterPro" id="IPR038398">
    <property type="entry name" value="NCD2_sf"/>
</dbReference>
<dbReference type="InterPro" id="IPR006989">
    <property type="entry name" value="NAB_co-repressor_dom"/>
</dbReference>
<feature type="compositionally biased region" description="Gly residues" evidence="8">
    <location>
        <begin position="133"/>
        <end position="148"/>
    </location>
</feature>
<keyword evidence="6" id="KW-0804">Transcription</keyword>
<protein>
    <submittedName>
        <fullName evidence="12">NGFI-A binding protein 1</fullName>
    </submittedName>
</protein>
<dbReference type="Proteomes" id="UP000002279">
    <property type="component" value="Chromosome 7"/>
</dbReference>
<organism evidence="12 13">
    <name type="scientific">Ornithorhynchus anatinus</name>
    <name type="common">Duckbill platypus</name>
    <dbReference type="NCBI Taxonomy" id="9258"/>
    <lineage>
        <taxon>Eukaryota</taxon>
        <taxon>Metazoa</taxon>
        <taxon>Chordata</taxon>
        <taxon>Craniata</taxon>
        <taxon>Vertebrata</taxon>
        <taxon>Euteleostomi</taxon>
        <taxon>Mammalia</taxon>
        <taxon>Monotremata</taxon>
        <taxon>Ornithorhynchidae</taxon>
        <taxon>Ornithorhynchus</taxon>
    </lineage>
</organism>
<dbReference type="FunCoup" id="A0A6I8P323">
    <property type="interactions" value="2255"/>
</dbReference>
<dbReference type="GeneID" id="114813264"/>
<evidence type="ECO:0000256" key="2">
    <source>
        <dbReference type="ARBA" id="ARBA00008864"/>
    </source>
</evidence>
<dbReference type="GO" id="GO:0005634">
    <property type="term" value="C:nucleus"/>
    <property type="evidence" value="ECO:0000318"/>
    <property type="project" value="GO_Central"/>
</dbReference>
<feature type="compositionally biased region" description="Polar residues" evidence="8">
    <location>
        <begin position="449"/>
        <end position="461"/>
    </location>
</feature>
<evidence type="ECO:0000256" key="4">
    <source>
        <dbReference type="ARBA" id="ARBA00022491"/>
    </source>
</evidence>
<comment type="subunit">
    <text evidence="3">Homomultimers may associate with EGR1 bound to DNA.</text>
</comment>